<dbReference type="PANTHER" id="PTHR12558">
    <property type="entry name" value="CELL DIVISION CYCLE 16,23,27"/>
    <property type="match status" value="1"/>
</dbReference>
<feature type="chain" id="PRO_5035250153" evidence="1">
    <location>
        <begin position="26"/>
        <end position="501"/>
    </location>
</feature>
<dbReference type="AlphaFoldDB" id="A0A8J7TMN4"/>
<keyword evidence="1" id="KW-0732">Signal</keyword>
<dbReference type="SUPFAM" id="SSF50630">
    <property type="entry name" value="Acid proteases"/>
    <property type="match status" value="1"/>
</dbReference>
<dbReference type="InterPro" id="IPR021109">
    <property type="entry name" value="Peptidase_aspartic_dom_sf"/>
</dbReference>
<reference evidence="2" key="1">
    <citation type="submission" date="2021-02" db="EMBL/GenBank/DDBJ databases">
        <title>Genome-Resolved Metagenomics of a Microbial Community Performing Photosynthetic Biological Nutrient Removal.</title>
        <authorList>
            <person name="Mcdaniel E.A."/>
        </authorList>
    </citation>
    <scope>NUCLEOTIDE SEQUENCE</scope>
    <source>
        <strain evidence="2">UWPOB_OBS1</strain>
    </source>
</reference>
<evidence type="ECO:0000313" key="3">
    <source>
        <dbReference type="Proteomes" id="UP000664277"/>
    </source>
</evidence>
<organism evidence="2 3">
    <name type="scientific">Candidatus Obscuribacter phosphatis</name>
    <dbReference type="NCBI Taxonomy" id="1906157"/>
    <lineage>
        <taxon>Bacteria</taxon>
        <taxon>Bacillati</taxon>
        <taxon>Candidatus Melainabacteria</taxon>
        <taxon>Candidatus Obscuribacterales</taxon>
        <taxon>Candidatus Obscuribacteraceae</taxon>
        <taxon>Candidatus Obscuribacter</taxon>
    </lineage>
</organism>
<dbReference type="SUPFAM" id="SSF48452">
    <property type="entry name" value="TPR-like"/>
    <property type="match status" value="1"/>
</dbReference>
<proteinExistence type="predicted"/>
<dbReference type="Gene3D" id="2.40.70.10">
    <property type="entry name" value="Acid Proteases"/>
    <property type="match status" value="1"/>
</dbReference>
<dbReference type="InterPro" id="IPR011990">
    <property type="entry name" value="TPR-like_helical_dom_sf"/>
</dbReference>
<evidence type="ECO:0000256" key="1">
    <source>
        <dbReference type="SAM" id="SignalP"/>
    </source>
</evidence>
<dbReference type="Proteomes" id="UP000664277">
    <property type="component" value="Unassembled WGS sequence"/>
</dbReference>
<sequence>MNLPFVKQAAALGLFAIMSIGVVFAQGNDITFQSGVRCYKAGEYKNALNYFQQAEKDASYDFRPLYYRAMCYQKMGQIGSARQAFATLINRFPDSEGAELARKALAMPSKKNPPMAGAQGLSKMQVPQDILPKSTQLKGQEVDGRVIVAANIGGKEVSVVLDGERSESVLGMKVAEKSNLSMIALGGRDGREDGIYSVYDVTLGGIKRPQMPIYLSNKDKEVAILGRDFLAGYKIAFDKEKGLVRLDQIAGSSNPFASAMALYNKGKYREALPLFRLAVTNRPQDPRPLYCLANCLQRAGYIEQAKTAYRQVRKRFGNSEASFLAGAALETFDPAFRAEMRALEASQRNDSGLAKTKEDYFDVPYVVENSRLRVTAYFDNVPVQCYFEFNEPACVFSTEQIKQIDANYLIDHGNVTTTSTDPTGQDNQQTFTTTWQVRIKSIRLGKAEARDVPANIIEYRGLNGMTGWNTFVRPLLCGSVLRDYRYEIETTKRVLRIWKNK</sequence>
<feature type="signal peptide" evidence="1">
    <location>
        <begin position="1"/>
        <end position="25"/>
    </location>
</feature>
<dbReference type="EMBL" id="JAFLCK010000017">
    <property type="protein sequence ID" value="MBN8661206.1"/>
    <property type="molecule type" value="Genomic_DNA"/>
</dbReference>
<name>A0A8J7TMN4_9BACT</name>
<dbReference type="Pfam" id="PF13174">
    <property type="entry name" value="TPR_6"/>
    <property type="match status" value="1"/>
</dbReference>
<accession>A0A8J7TMN4</accession>
<dbReference type="SMART" id="SM00028">
    <property type="entry name" value="TPR"/>
    <property type="match status" value="3"/>
</dbReference>
<dbReference type="PANTHER" id="PTHR12558:SF13">
    <property type="entry name" value="CELL DIVISION CYCLE PROTEIN 27 HOMOLOG"/>
    <property type="match status" value="1"/>
</dbReference>
<dbReference type="InterPro" id="IPR019734">
    <property type="entry name" value="TPR_rpt"/>
</dbReference>
<gene>
    <name evidence="2" type="ORF">J0M35_12635</name>
</gene>
<dbReference type="Pfam" id="PF14559">
    <property type="entry name" value="TPR_19"/>
    <property type="match status" value="1"/>
</dbReference>
<evidence type="ECO:0000313" key="2">
    <source>
        <dbReference type="EMBL" id="MBN8661206.1"/>
    </source>
</evidence>
<protein>
    <submittedName>
        <fullName evidence="2">Tetratricopeptide repeat protein</fullName>
    </submittedName>
</protein>
<comment type="caution">
    <text evidence="2">The sequence shown here is derived from an EMBL/GenBank/DDBJ whole genome shotgun (WGS) entry which is preliminary data.</text>
</comment>
<dbReference type="Gene3D" id="1.25.40.10">
    <property type="entry name" value="Tetratricopeptide repeat domain"/>
    <property type="match status" value="2"/>
</dbReference>